<gene>
    <name evidence="2" type="ORF">PAXINDRAFT_20643</name>
</gene>
<dbReference type="AlphaFoldDB" id="A0A0C9T427"/>
<evidence type="ECO:0000313" key="3">
    <source>
        <dbReference type="Proteomes" id="UP000053647"/>
    </source>
</evidence>
<name>A0A0C9T427_PAXIN</name>
<evidence type="ECO:0000256" key="1">
    <source>
        <dbReference type="SAM" id="MobiDB-lite"/>
    </source>
</evidence>
<dbReference type="HOGENOM" id="CLU_1129385_0_0_1"/>
<organism evidence="2 3">
    <name type="scientific">Paxillus involutus ATCC 200175</name>
    <dbReference type="NCBI Taxonomy" id="664439"/>
    <lineage>
        <taxon>Eukaryota</taxon>
        <taxon>Fungi</taxon>
        <taxon>Dikarya</taxon>
        <taxon>Basidiomycota</taxon>
        <taxon>Agaricomycotina</taxon>
        <taxon>Agaricomycetes</taxon>
        <taxon>Agaricomycetidae</taxon>
        <taxon>Boletales</taxon>
        <taxon>Paxilineae</taxon>
        <taxon>Paxillaceae</taxon>
        <taxon>Paxillus</taxon>
    </lineage>
</organism>
<dbReference type="OrthoDB" id="2688041at2759"/>
<accession>A0A0C9T427</accession>
<dbReference type="Proteomes" id="UP000053647">
    <property type="component" value="Unassembled WGS sequence"/>
</dbReference>
<reference evidence="3" key="2">
    <citation type="submission" date="2015-01" db="EMBL/GenBank/DDBJ databases">
        <title>Evolutionary Origins and Diversification of the Mycorrhizal Mutualists.</title>
        <authorList>
            <consortium name="DOE Joint Genome Institute"/>
            <consortium name="Mycorrhizal Genomics Consortium"/>
            <person name="Kohler A."/>
            <person name="Kuo A."/>
            <person name="Nagy L.G."/>
            <person name="Floudas D."/>
            <person name="Copeland A."/>
            <person name="Barry K.W."/>
            <person name="Cichocki N."/>
            <person name="Veneault-Fourrey C."/>
            <person name="LaButti K."/>
            <person name="Lindquist E.A."/>
            <person name="Lipzen A."/>
            <person name="Lundell T."/>
            <person name="Morin E."/>
            <person name="Murat C."/>
            <person name="Riley R."/>
            <person name="Ohm R."/>
            <person name="Sun H."/>
            <person name="Tunlid A."/>
            <person name="Henrissat B."/>
            <person name="Grigoriev I.V."/>
            <person name="Hibbett D.S."/>
            <person name="Martin F."/>
        </authorList>
    </citation>
    <scope>NUCLEOTIDE SEQUENCE [LARGE SCALE GENOMIC DNA]</scope>
    <source>
        <strain evidence="3">ATCC 200175</strain>
    </source>
</reference>
<protein>
    <submittedName>
        <fullName evidence="2">Uncharacterized protein</fullName>
    </submittedName>
</protein>
<feature type="compositionally biased region" description="Polar residues" evidence="1">
    <location>
        <begin position="9"/>
        <end position="20"/>
    </location>
</feature>
<reference evidence="2 3" key="1">
    <citation type="submission" date="2014-06" db="EMBL/GenBank/DDBJ databases">
        <authorList>
            <consortium name="DOE Joint Genome Institute"/>
            <person name="Kuo A."/>
            <person name="Kohler A."/>
            <person name="Nagy L.G."/>
            <person name="Floudas D."/>
            <person name="Copeland A."/>
            <person name="Barry K.W."/>
            <person name="Cichocki N."/>
            <person name="Veneault-Fourrey C."/>
            <person name="LaButti K."/>
            <person name="Lindquist E.A."/>
            <person name="Lipzen A."/>
            <person name="Lundell T."/>
            <person name="Morin E."/>
            <person name="Murat C."/>
            <person name="Sun H."/>
            <person name="Tunlid A."/>
            <person name="Henrissat B."/>
            <person name="Grigoriev I.V."/>
            <person name="Hibbett D.S."/>
            <person name="Martin F."/>
            <person name="Nordberg H.P."/>
            <person name="Cantor M.N."/>
            <person name="Hua S.X."/>
        </authorList>
    </citation>
    <scope>NUCLEOTIDE SEQUENCE [LARGE SCALE GENOMIC DNA]</scope>
    <source>
        <strain evidence="2 3">ATCC 200175</strain>
    </source>
</reference>
<evidence type="ECO:0000313" key="2">
    <source>
        <dbReference type="EMBL" id="KIJ06153.1"/>
    </source>
</evidence>
<keyword evidence="3" id="KW-1185">Reference proteome</keyword>
<proteinExistence type="predicted"/>
<feature type="region of interest" description="Disordered" evidence="1">
    <location>
        <begin position="1"/>
        <end position="74"/>
    </location>
</feature>
<feature type="compositionally biased region" description="Polar residues" evidence="1">
    <location>
        <begin position="45"/>
        <end position="60"/>
    </location>
</feature>
<dbReference type="EMBL" id="KN820483">
    <property type="protein sequence ID" value="KIJ06153.1"/>
    <property type="molecule type" value="Genomic_DNA"/>
</dbReference>
<sequence length="246" mass="26638">MDARGATKPISQTTTKTLSTRRIGVPTKSLIQKTSRASRPGEPVSTGNPLSSPPQTQGSGVIQHHHQVASSALASRSLQSQNLGSTKPADANIDFCHSFGIHHSPSLRGNKHPMTETEIDFEGYSGKRYWAPSSRDLLPAAVPPERRLALPASSSVDIVNIGANDEQDTPTESTEHVHKLYLVLTQGRDEDRPRFVRRTCGSAEPGETSVAGSKRRPEIAHCEGKGKRTRFKVTTAERYAGHSTEG</sequence>